<dbReference type="AlphaFoldDB" id="A0A9P7KDF5"/>
<name>A0A9P7KDF5_9AGAR</name>
<dbReference type="PANTHER" id="PTHR21535:SF90">
    <property type="entry name" value="CORA METAL ION TRANSPORTER"/>
    <property type="match status" value="1"/>
</dbReference>
<dbReference type="InterPro" id="IPR045861">
    <property type="entry name" value="CorA_cytoplasmic_dom"/>
</dbReference>
<dbReference type="GO" id="GO:0010961">
    <property type="term" value="P:intracellular magnesium ion homeostasis"/>
    <property type="evidence" value="ECO:0007669"/>
    <property type="project" value="TreeGrafter"/>
</dbReference>
<dbReference type="SUPFAM" id="SSF143865">
    <property type="entry name" value="CorA soluble domain-like"/>
    <property type="match status" value="1"/>
</dbReference>
<reference evidence="1" key="2">
    <citation type="submission" date="2021-10" db="EMBL/GenBank/DDBJ databases">
        <title>Phylogenomics reveals ancestral predisposition of the termite-cultivated fungus Termitomyces towards a domesticated lifestyle.</title>
        <authorList>
            <person name="Auxier B."/>
            <person name="Grum-Grzhimaylo A."/>
            <person name="Cardenas M.E."/>
            <person name="Lodge J.D."/>
            <person name="Laessoe T."/>
            <person name="Pedersen O."/>
            <person name="Smith M.E."/>
            <person name="Kuyper T.W."/>
            <person name="Franco-Molano E.A."/>
            <person name="Baroni T.J."/>
            <person name="Aanen D.K."/>
        </authorList>
    </citation>
    <scope>NUCLEOTIDE SEQUENCE</scope>
    <source>
        <strain evidence="1">AP01</strain>
        <tissue evidence="1">Mycelium</tissue>
    </source>
</reference>
<gene>
    <name evidence="1" type="ORF">DXG03_006985</name>
</gene>
<evidence type="ECO:0000313" key="2">
    <source>
        <dbReference type="Proteomes" id="UP000775547"/>
    </source>
</evidence>
<evidence type="ECO:0000313" key="1">
    <source>
        <dbReference type="EMBL" id="KAG5647951.1"/>
    </source>
</evidence>
<dbReference type="GO" id="GO:0015095">
    <property type="term" value="F:magnesium ion transmembrane transporter activity"/>
    <property type="evidence" value="ECO:0007669"/>
    <property type="project" value="TreeGrafter"/>
</dbReference>
<proteinExistence type="predicted"/>
<reference evidence="1" key="1">
    <citation type="submission" date="2020-07" db="EMBL/GenBank/DDBJ databases">
        <authorList>
            <person name="Nieuwenhuis M."/>
            <person name="Van De Peppel L.J.J."/>
        </authorList>
    </citation>
    <scope>NUCLEOTIDE SEQUENCE</scope>
    <source>
        <strain evidence="1">AP01</strain>
        <tissue evidence="1">Mycelium</tissue>
    </source>
</reference>
<protein>
    <submittedName>
        <fullName evidence="1">Uncharacterized protein</fullName>
    </submittedName>
</protein>
<dbReference type="GO" id="GO:0016020">
    <property type="term" value="C:membrane"/>
    <property type="evidence" value="ECO:0007669"/>
    <property type="project" value="TreeGrafter"/>
</dbReference>
<accession>A0A9P7KDF5</accession>
<keyword evidence="2" id="KW-1185">Reference proteome</keyword>
<dbReference type="EMBL" id="JABCKV010000005">
    <property type="protein sequence ID" value="KAG5647951.1"/>
    <property type="molecule type" value="Genomic_DNA"/>
</dbReference>
<dbReference type="Gene3D" id="1.20.58.340">
    <property type="entry name" value="Magnesium transport protein CorA, transmembrane region"/>
    <property type="match status" value="1"/>
</dbReference>
<dbReference type="PANTHER" id="PTHR21535">
    <property type="entry name" value="MAGNESIUM AND COBALT TRANSPORT PROTEIN/MITOCHONDRIAL IMPORT INNER MEMBRANE TRANSLOCASE SUBUNIT TIM8"/>
    <property type="match status" value="1"/>
</dbReference>
<organism evidence="1 2">
    <name type="scientific">Asterophora parasitica</name>
    <dbReference type="NCBI Taxonomy" id="117018"/>
    <lineage>
        <taxon>Eukaryota</taxon>
        <taxon>Fungi</taxon>
        <taxon>Dikarya</taxon>
        <taxon>Basidiomycota</taxon>
        <taxon>Agaricomycotina</taxon>
        <taxon>Agaricomycetes</taxon>
        <taxon>Agaricomycetidae</taxon>
        <taxon>Agaricales</taxon>
        <taxon>Tricholomatineae</taxon>
        <taxon>Lyophyllaceae</taxon>
        <taxon>Asterophora</taxon>
    </lineage>
</organism>
<dbReference type="OrthoDB" id="29879at2759"/>
<comment type="caution">
    <text evidence="1">The sequence shown here is derived from an EMBL/GenBank/DDBJ whole genome shotgun (WGS) entry which is preliminary data.</text>
</comment>
<sequence length="186" mass="21339">MTEVTDWIAHGMLDSIVDSFFPLLEEIGREVVAIEEVALITTPFPTLPQLDNPPTPVQRPRELDEKRLTSIDSLAIEKHSMLSLDYAKPRFSPPRLTFPLVLRRLKRFIIAKWRLLRKARTRTQPIPKYATLRRMARARRLVTSLTRLLATKLEVVAQIRKRLLTSSHGSNDNVDVAIYMGDVQGM</sequence>
<dbReference type="Proteomes" id="UP000775547">
    <property type="component" value="Unassembled WGS sequence"/>
</dbReference>